<name>A0ABX1RJS2_9PSEU</name>
<dbReference type="InterPro" id="IPR039422">
    <property type="entry name" value="MarR/SlyA-like"/>
</dbReference>
<dbReference type="PANTHER" id="PTHR33164:SF99">
    <property type="entry name" value="MARR FAMILY REGULATORY PROTEIN"/>
    <property type="match status" value="1"/>
</dbReference>
<dbReference type="Gene3D" id="1.10.10.10">
    <property type="entry name" value="Winged helix-like DNA-binding domain superfamily/Winged helix DNA-binding domain"/>
    <property type="match status" value="1"/>
</dbReference>
<feature type="region of interest" description="Disordered" evidence="1">
    <location>
        <begin position="1"/>
        <end position="21"/>
    </location>
</feature>
<evidence type="ECO:0000313" key="3">
    <source>
        <dbReference type="EMBL" id="NMH80628.1"/>
    </source>
</evidence>
<keyword evidence="4" id="KW-1185">Reference proteome</keyword>
<evidence type="ECO:0000256" key="1">
    <source>
        <dbReference type="SAM" id="MobiDB-lite"/>
    </source>
</evidence>
<dbReference type="Pfam" id="PF12802">
    <property type="entry name" value="MarR_2"/>
    <property type="match status" value="1"/>
</dbReference>
<reference evidence="3 4" key="1">
    <citation type="submission" date="2020-04" db="EMBL/GenBank/DDBJ databases">
        <authorList>
            <person name="Klaysubun C."/>
            <person name="Duangmal K."/>
            <person name="Lipun K."/>
        </authorList>
    </citation>
    <scope>NUCLEOTIDE SEQUENCE [LARGE SCALE GENOMIC DNA]</scope>
    <source>
        <strain evidence="3 4">JCM 11839</strain>
    </source>
</reference>
<dbReference type="EMBL" id="JAAXKY010000108">
    <property type="protein sequence ID" value="NMH80628.1"/>
    <property type="molecule type" value="Genomic_DNA"/>
</dbReference>
<feature type="compositionally biased region" description="Pro residues" evidence="1">
    <location>
        <begin position="1"/>
        <end position="13"/>
    </location>
</feature>
<evidence type="ECO:0000313" key="4">
    <source>
        <dbReference type="Proteomes" id="UP001296706"/>
    </source>
</evidence>
<dbReference type="PANTHER" id="PTHR33164">
    <property type="entry name" value="TRANSCRIPTIONAL REGULATOR, MARR FAMILY"/>
    <property type="match status" value="1"/>
</dbReference>
<evidence type="ECO:0000259" key="2">
    <source>
        <dbReference type="PROSITE" id="PS50995"/>
    </source>
</evidence>
<comment type="caution">
    <text evidence="3">The sequence shown here is derived from an EMBL/GenBank/DDBJ whole genome shotgun (WGS) entry which is preliminary data.</text>
</comment>
<protein>
    <submittedName>
        <fullName evidence="3">MarR family transcriptional regulator</fullName>
    </submittedName>
</protein>
<gene>
    <name evidence="3" type="ORF">HF577_26510</name>
</gene>
<dbReference type="PRINTS" id="PR00598">
    <property type="entry name" value="HTHMARR"/>
</dbReference>
<feature type="domain" description="HTH marR-type" evidence="2">
    <location>
        <begin position="21"/>
        <end position="153"/>
    </location>
</feature>
<proteinExistence type="predicted"/>
<dbReference type="Proteomes" id="UP001296706">
    <property type="component" value="Unassembled WGS sequence"/>
</dbReference>
<dbReference type="SUPFAM" id="SSF46785">
    <property type="entry name" value="Winged helix' DNA-binding domain"/>
    <property type="match status" value="1"/>
</dbReference>
<organism evidence="3 4">
    <name type="scientific">Pseudonocardia xinjiangensis</name>
    <dbReference type="NCBI Taxonomy" id="75289"/>
    <lineage>
        <taxon>Bacteria</taxon>
        <taxon>Bacillati</taxon>
        <taxon>Actinomycetota</taxon>
        <taxon>Actinomycetes</taxon>
        <taxon>Pseudonocardiales</taxon>
        <taxon>Pseudonocardiaceae</taxon>
        <taxon>Pseudonocardia</taxon>
    </lineage>
</organism>
<dbReference type="InterPro" id="IPR036390">
    <property type="entry name" value="WH_DNA-bd_sf"/>
</dbReference>
<dbReference type="SMART" id="SM00347">
    <property type="entry name" value="HTH_MARR"/>
    <property type="match status" value="1"/>
</dbReference>
<dbReference type="InterPro" id="IPR000835">
    <property type="entry name" value="HTH_MarR-typ"/>
</dbReference>
<dbReference type="PROSITE" id="PS50995">
    <property type="entry name" value="HTH_MARR_2"/>
    <property type="match status" value="1"/>
</dbReference>
<accession>A0ABX1RJS2</accession>
<sequence>MSTPPPKTDPSPPEAAGFPGPSQISYLLARAGGQVVRHLNRELQPHGLRSRHYSVLVLAAVSVGRTQRELSITLGIDPSGIVAIVDDLEREGLVRREASVGDRRTRLVVTTDAGRRRLAEAEPAARRLDETLLVALDDPEREVLRRLLLRLVVD</sequence>
<dbReference type="InterPro" id="IPR036388">
    <property type="entry name" value="WH-like_DNA-bd_sf"/>
</dbReference>